<reference evidence="3" key="2">
    <citation type="submission" date="2025-08" db="UniProtKB">
        <authorList>
            <consortium name="RefSeq"/>
        </authorList>
    </citation>
    <scope>IDENTIFICATION</scope>
    <source>
        <tissue evidence="3">Leaf</tissue>
    </source>
</reference>
<sequence length="378" mass="42203">MLFGLKNASTTYQRLVNKMFTKQLGRTIEAYVDGMIVKCCLASGHCIDLQETFDTLQRYQMRLNFQKCAFRVQFGKFLGLMITQWGIEANPEKVQAFLDMASPRNAHEMQKLTRGLAALNGFLASSVMILEEGIEQQPIYYISKVLLPTEKNCMAIEKWGIVLVFGINCALRTTIKPQALADFISEATGRDAKPFEAGHPTNQPWILMTDGSSIAKATCFSCVLVPLERDSLKCAMVLTFLATNNEAKYEALIIGLMIAKGAGVTNLRECEAKEDRMIKYAEQAKVLLASFPQFKVELIPRGENCKTDSLSKIGTEGVEAKGIQFVEILRKEGSTAAAQVMVVDQKATWMTPIVVYLKRDVLPDDPVKARRLRMLFAK</sequence>
<dbReference type="Gene3D" id="3.30.70.270">
    <property type="match status" value="1"/>
</dbReference>
<accession>A0A6P8CYS0</accession>
<dbReference type="Gene3D" id="3.30.420.10">
    <property type="entry name" value="Ribonuclease H-like superfamily/Ribonuclease H"/>
    <property type="match status" value="1"/>
</dbReference>
<gene>
    <name evidence="3" type="primary">LOC116200536</name>
</gene>
<dbReference type="PANTHER" id="PTHR48475">
    <property type="entry name" value="RIBONUCLEASE H"/>
    <property type="match status" value="1"/>
</dbReference>
<dbReference type="PANTHER" id="PTHR48475:SF2">
    <property type="entry name" value="RIBONUCLEASE H"/>
    <property type="match status" value="1"/>
</dbReference>
<feature type="domain" description="Reverse transcriptase" evidence="1">
    <location>
        <begin position="3"/>
        <end position="81"/>
    </location>
</feature>
<keyword evidence="2" id="KW-1185">Reference proteome</keyword>
<dbReference type="InterPro" id="IPR012337">
    <property type="entry name" value="RNaseH-like_sf"/>
</dbReference>
<dbReference type="Proteomes" id="UP000515151">
    <property type="component" value="Chromosome 3"/>
</dbReference>
<dbReference type="RefSeq" id="XP_031387239.1">
    <property type="nucleotide sequence ID" value="XM_031531379.1"/>
</dbReference>
<evidence type="ECO:0000313" key="2">
    <source>
        <dbReference type="Proteomes" id="UP000515151"/>
    </source>
</evidence>
<evidence type="ECO:0000313" key="3">
    <source>
        <dbReference type="RefSeq" id="XP_031387239.1"/>
    </source>
</evidence>
<dbReference type="SUPFAM" id="SSF56672">
    <property type="entry name" value="DNA/RNA polymerases"/>
    <property type="match status" value="1"/>
</dbReference>
<dbReference type="InterPro" id="IPR043502">
    <property type="entry name" value="DNA/RNA_pol_sf"/>
</dbReference>
<dbReference type="InterPro" id="IPR036397">
    <property type="entry name" value="RNaseH_sf"/>
</dbReference>
<dbReference type="GO" id="GO:0003676">
    <property type="term" value="F:nucleic acid binding"/>
    <property type="evidence" value="ECO:0007669"/>
    <property type="project" value="InterPro"/>
</dbReference>
<proteinExistence type="predicted"/>
<dbReference type="AlphaFoldDB" id="A0A6P8CYS0"/>
<organism evidence="2 3">
    <name type="scientific">Punica granatum</name>
    <name type="common">Pomegranate</name>
    <dbReference type="NCBI Taxonomy" id="22663"/>
    <lineage>
        <taxon>Eukaryota</taxon>
        <taxon>Viridiplantae</taxon>
        <taxon>Streptophyta</taxon>
        <taxon>Embryophyta</taxon>
        <taxon>Tracheophyta</taxon>
        <taxon>Spermatophyta</taxon>
        <taxon>Magnoliopsida</taxon>
        <taxon>eudicotyledons</taxon>
        <taxon>Gunneridae</taxon>
        <taxon>Pentapetalae</taxon>
        <taxon>rosids</taxon>
        <taxon>malvids</taxon>
        <taxon>Myrtales</taxon>
        <taxon>Lythraceae</taxon>
        <taxon>Punica</taxon>
    </lineage>
</organism>
<dbReference type="Pfam" id="PF00078">
    <property type="entry name" value="RVT_1"/>
    <property type="match status" value="1"/>
</dbReference>
<dbReference type="SUPFAM" id="SSF53098">
    <property type="entry name" value="Ribonuclease H-like"/>
    <property type="match status" value="1"/>
</dbReference>
<protein>
    <submittedName>
        <fullName evidence="3">Uncharacterized protein LOC116200536</fullName>
    </submittedName>
</protein>
<dbReference type="GeneID" id="116200536"/>
<reference evidence="2" key="1">
    <citation type="journal article" date="2020" name="Plant Biotechnol. J.">
        <title>The pomegranate (Punica granatum L.) draft genome dissects genetic divergence between soft- and hard-seeded cultivars.</title>
        <authorList>
            <person name="Luo X."/>
            <person name="Li H."/>
            <person name="Wu Z."/>
            <person name="Yao W."/>
            <person name="Zhao P."/>
            <person name="Cao D."/>
            <person name="Yu H."/>
            <person name="Li K."/>
            <person name="Poudel K."/>
            <person name="Zhao D."/>
            <person name="Zhang F."/>
            <person name="Xia X."/>
            <person name="Chen L."/>
            <person name="Wang Q."/>
            <person name="Jing D."/>
            <person name="Cao S."/>
        </authorList>
    </citation>
    <scope>NUCLEOTIDE SEQUENCE [LARGE SCALE GENOMIC DNA]</scope>
    <source>
        <strain evidence="2">cv. Tunisia</strain>
    </source>
</reference>
<evidence type="ECO:0000259" key="1">
    <source>
        <dbReference type="Pfam" id="PF00078"/>
    </source>
</evidence>
<name>A0A6P8CYS0_PUNGR</name>
<dbReference type="InterPro" id="IPR043128">
    <property type="entry name" value="Rev_trsase/Diguanyl_cyclase"/>
</dbReference>
<dbReference type="InterPro" id="IPR000477">
    <property type="entry name" value="RT_dom"/>
</dbReference>
<dbReference type="OrthoDB" id="1936626at2759"/>